<dbReference type="Proteomes" id="UP001481413">
    <property type="component" value="Unassembled WGS sequence"/>
</dbReference>
<comment type="subcellular location">
    <subcellularLocation>
        <location evidence="1 5">Cytoplasm</location>
    </subcellularLocation>
</comment>
<keyword evidence="4 5" id="KW-0546">Nucleotide metabolism</keyword>
<keyword evidence="3 5" id="KW-0378">Hydrolase</keyword>
<dbReference type="PANTHER" id="PTHR43213:SF10">
    <property type="entry name" value="7-METHYL-GTP PYROPHOSPHATASE"/>
    <property type="match status" value="1"/>
</dbReference>
<reference evidence="6 7" key="1">
    <citation type="submission" date="2024-04" db="EMBL/GenBank/DDBJ databases">
        <title>Draft genome sequence of Thalassolituus maritimus NBRC 116585.</title>
        <authorList>
            <person name="Miyakawa T."/>
            <person name="Kusuya Y."/>
            <person name="Miura T."/>
        </authorList>
    </citation>
    <scope>NUCLEOTIDE SEQUENCE [LARGE SCALE GENOMIC DNA]</scope>
    <source>
        <strain evidence="6 7">5NW40-0001</strain>
    </source>
</reference>
<feature type="site" description="Important for substrate specificity" evidence="5">
    <location>
        <position position="13"/>
    </location>
</feature>
<feature type="site" description="Important for substrate specificity" evidence="5">
    <location>
        <position position="71"/>
    </location>
</feature>
<dbReference type="Pfam" id="PF02545">
    <property type="entry name" value="Maf"/>
    <property type="match status" value="1"/>
</dbReference>
<dbReference type="RefSeq" id="WP_353295319.1">
    <property type="nucleotide sequence ID" value="NZ_BAABWH010000005.1"/>
</dbReference>
<evidence type="ECO:0000256" key="2">
    <source>
        <dbReference type="ARBA" id="ARBA00022490"/>
    </source>
</evidence>
<dbReference type="PIRSF" id="PIRSF006305">
    <property type="entry name" value="Maf"/>
    <property type="match status" value="1"/>
</dbReference>
<keyword evidence="7" id="KW-1185">Reference proteome</keyword>
<comment type="caution">
    <text evidence="5">Lacks conserved residue(s) required for the propagation of feature annotation.</text>
</comment>
<dbReference type="HAMAP" id="MF_00528">
    <property type="entry name" value="Maf"/>
    <property type="match status" value="1"/>
</dbReference>
<gene>
    <name evidence="6" type="ORF">NBRC116585_22620</name>
</gene>
<evidence type="ECO:0000256" key="4">
    <source>
        <dbReference type="ARBA" id="ARBA00023080"/>
    </source>
</evidence>
<keyword evidence="2 5" id="KW-0963">Cytoplasm</keyword>
<dbReference type="Gene3D" id="3.90.950.10">
    <property type="match status" value="1"/>
</dbReference>
<evidence type="ECO:0000313" key="6">
    <source>
        <dbReference type="EMBL" id="GAA6146144.1"/>
    </source>
</evidence>
<dbReference type="SUPFAM" id="SSF52972">
    <property type="entry name" value="ITPase-like"/>
    <property type="match status" value="1"/>
</dbReference>
<protein>
    <recommendedName>
        <fullName evidence="5">7-methyl-GTP pyrophosphatase</fullName>
        <shortName evidence="5">m(7)GTP pyrophosphatase</shortName>
        <ecNumber evidence="5">3.6.1.-</ecNumber>
    </recommendedName>
</protein>
<evidence type="ECO:0000256" key="1">
    <source>
        <dbReference type="ARBA" id="ARBA00004496"/>
    </source>
</evidence>
<dbReference type="InterPro" id="IPR003697">
    <property type="entry name" value="Maf-like"/>
</dbReference>
<name>A0ABQ0A180_9GAMM</name>
<dbReference type="NCBIfam" id="TIGR00172">
    <property type="entry name" value="maf"/>
    <property type="match status" value="1"/>
</dbReference>
<comment type="caution">
    <text evidence="6">The sequence shown here is derived from an EMBL/GenBank/DDBJ whole genome shotgun (WGS) entry which is preliminary data.</text>
</comment>
<comment type="cofactor">
    <cofactor evidence="5">
        <name>a divalent metal cation</name>
        <dbReference type="ChEBI" id="CHEBI:60240"/>
    </cofactor>
</comment>
<dbReference type="InterPro" id="IPR029001">
    <property type="entry name" value="ITPase-like_fam"/>
</dbReference>
<comment type="function">
    <text evidence="5">Nucleoside triphosphate pyrophosphatase that hydrolyzes 7-methyl-GTP (m(7)GTP). May have a dual role in cell division arrest and in preventing the incorporation of modified nucleotides into cellular nucleic acids.</text>
</comment>
<dbReference type="PANTHER" id="PTHR43213">
    <property type="entry name" value="BIFUNCTIONAL DTTP/UTP PYROPHOSPHATASE/METHYLTRANSFERASE PROTEIN-RELATED"/>
    <property type="match status" value="1"/>
</dbReference>
<proteinExistence type="inferred from homology"/>
<feature type="site" description="Important for substrate specificity" evidence="5">
    <location>
        <position position="154"/>
    </location>
</feature>
<dbReference type="EC" id="3.6.1.-" evidence="5"/>
<evidence type="ECO:0000256" key="5">
    <source>
        <dbReference type="HAMAP-Rule" id="MF_00528"/>
    </source>
</evidence>
<comment type="similarity">
    <text evidence="5">Belongs to the Maf family. YceF subfamily.</text>
</comment>
<evidence type="ECO:0000313" key="7">
    <source>
        <dbReference type="Proteomes" id="UP001481413"/>
    </source>
</evidence>
<sequence length="197" mass="21512">MSFSLLLASSSPYRAEILAKLRIPFTQAAPDVDETPRTNEAPSDYVLRLSVEKARALRAQHPEHWIIGSDQTCVVDGKPVGKAGQSDKAVAQLKQVQGRKITFLTGLCLLSPQGREYTLVEPFEVHFHDLPENVLERYVEIEKPLDCAGSFKVEGLGITLFSALGGRDTNSLVGLPLIGLCELMREAGLEPLTLAEA</sequence>
<accession>A0ABQ0A180</accession>
<organism evidence="6 7">
    <name type="scientific">Thalassolituus maritimus</name>
    <dbReference type="NCBI Taxonomy" id="484498"/>
    <lineage>
        <taxon>Bacteria</taxon>
        <taxon>Pseudomonadati</taxon>
        <taxon>Pseudomonadota</taxon>
        <taxon>Gammaproteobacteria</taxon>
        <taxon>Oceanospirillales</taxon>
        <taxon>Oceanospirillaceae</taxon>
        <taxon>Thalassolituus</taxon>
    </lineage>
</organism>
<feature type="active site" description="Proton acceptor" evidence="5">
    <location>
        <position position="70"/>
    </location>
</feature>
<comment type="catalytic activity">
    <reaction evidence="5">
        <text>N(7)-methyl-GTP + H2O = N(7)-methyl-GMP + diphosphate + H(+)</text>
        <dbReference type="Rhea" id="RHEA:58744"/>
        <dbReference type="ChEBI" id="CHEBI:15377"/>
        <dbReference type="ChEBI" id="CHEBI:15378"/>
        <dbReference type="ChEBI" id="CHEBI:33019"/>
        <dbReference type="ChEBI" id="CHEBI:58285"/>
        <dbReference type="ChEBI" id="CHEBI:87133"/>
    </reaction>
</comment>
<evidence type="ECO:0000256" key="3">
    <source>
        <dbReference type="ARBA" id="ARBA00022801"/>
    </source>
</evidence>
<dbReference type="CDD" id="cd00555">
    <property type="entry name" value="Maf"/>
    <property type="match status" value="1"/>
</dbReference>
<dbReference type="EMBL" id="BAABWH010000005">
    <property type="protein sequence ID" value="GAA6146144.1"/>
    <property type="molecule type" value="Genomic_DNA"/>
</dbReference>